<protein>
    <submittedName>
        <fullName evidence="1">Uncharacterized protein</fullName>
    </submittedName>
</protein>
<dbReference type="EMBL" id="CP165727">
    <property type="protein sequence ID" value="XDV64635.1"/>
    <property type="molecule type" value="Genomic_DNA"/>
</dbReference>
<proteinExistence type="predicted"/>
<evidence type="ECO:0000313" key="1">
    <source>
        <dbReference type="EMBL" id="XDV64635.1"/>
    </source>
</evidence>
<dbReference type="AlphaFoldDB" id="A0AB39Y394"/>
<organism evidence="1">
    <name type="scientific">Streptomyces sp. R33</name>
    <dbReference type="NCBI Taxonomy" id="3238629"/>
    <lineage>
        <taxon>Bacteria</taxon>
        <taxon>Bacillati</taxon>
        <taxon>Actinomycetota</taxon>
        <taxon>Actinomycetes</taxon>
        <taxon>Kitasatosporales</taxon>
        <taxon>Streptomycetaceae</taxon>
        <taxon>Streptomyces</taxon>
    </lineage>
</organism>
<dbReference type="Pfam" id="PF21848">
    <property type="entry name" value="DUF6907"/>
    <property type="match status" value="1"/>
</dbReference>
<dbReference type="InterPro" id="IPR054202">
    <property type="entry name" value="DUF6907"/>
</dbReference>
<sequence>MSAARTVTVPTLDHGPVTLPEPDWCAGHVGQPVEVRADLHHAAPLDVPDGLLDLVAELVAFPYGETPVPVSVYVELVPVAVTLDPDGLRRYAAALAARATLLRRLADRLTVLRSGGAW</sequence>
<gene>
    <name evidence="1" type="ORF">AB5J51_17680</name>
</gene>
<dbReference type="RefSeq" id="WP_369778054.1">
    <property type="nucleotide sequence ID" value="NZ_CP165727.1"/>
</dbReference>
<name>A0AB39Y394_9ACTN</name>
<accession>A0AB39Y394</accession>
<reference evidence="1" key="1">
    <citation type="submission" date="2024-08" db="EMBL/GenBank/DDBJ databases">
        <authorList>
            <person name="Yu S.T."/>
        </authorList>
    </citation>
    <scope>NUCLEOTIDE SEQUENCE</scope>
    <source>
        <strain evidence="1">R33</strain>
    </source>
</reference>